<dbReference type="Gene3D" id="3.30.230.10">
    <property type="match status" value="1"/>
</dbReference>
<dbReference type="FunFam" id="3.30.230.10:FF:000003">
    <property type="entry name" value="Elongation factor G"/>
    <property type="match status" value="1"/>
</dbReference>
<dbReference type="InterPro" id="IPR027417">
    <property type="entry name" value="P-loop_NTPase"/>
</dbReference>
<dbReference type="Pfam" id="PF00679">
    <property type="entry name" value="EFG_C"/>
    <property type="match status" value="1"/>
</dbReference>
<dbReference type="InterPro" id="IPR035647">
    <property type="entry name" value="EFG_III/V"/>
</dbReference>
<protein>
    <submittedName>
        <fullName evidence="4">Elongation factor G</fullName>
    </submittedName>
</protein>
<dbReference type="InterPro" id="IPR041095">
    <property type="entry name" value="EFG_II"/>
</dbReference>
<evidence type="ECO:0000259" key="3">
    <source>
        <dbReference type="PROSITE" id="PS51722"/>
    </source>
</evidence>
<dbReference type="AlphaFoldDB" id="A0A7C4Y5V1"/>
<gene>
    <name evidence="4" type="ORF">ENV67_06355</name>
</gene>
<evidence type="ECO:0000256" key="2">
    <source>
        <dbReference type="ARBA" id="ARBA00023134"/>
    </source>
</evidence>
<dbReference type="GO" id="GO:0003746">
    <property type="term" value="F:translation elongation factor activity"/>
    <property type="evidence" value="ECO:0007669"/>
    <property type="project" value="UniProtKB-KW"/>
</dbReference>
<organism evidence="4">
    <name type="scientific">candidate division WOR-3 bacterium</name>
    <dbReference type="NCBI Taxonomy" id="2052148"/>
    <lineage>
        <taxon>Bacteria</taxon>
        <taxon>Bacteria division WOR-3</taxon>
    </lineage>
</organism>
<dbReference type="EMBL" id="DTHG01000081">
    <property type="protein sequence ID" value="HGW92142.1"/>
    <property type="molecule type" value="Genomic_DNA"/>
</dbReference>
<keyword evidence="2" id="KW-0342">GTP-binding</keyword>
<dbReference type="Gene3D" id="2.40.30.10">
    <property type="entry name" value="Translation factors"/>
    <property type="match status" value="1"/>
</dbReference>
<feature type="domain" description="Tr-type G" evidence="3">
    <location>
        <begin position="1"/>
        <end position="269"/>
    </location>
</feature>
<dbReference type="GO" id="GO:0005525">
    <property type="term" value="F:GTP binding"/>
    <property type="evidence" value="ECO:0007669"/>
    <property type="project" value="UniProtKB-KW"/>
</dbReference>
<dbReference type="CDD" id="cd16262">
    <property type="entry name" value="EFG_III"/>
    <property type="match status" value="1"/>
</dbReference>
<dbReference type="NCBIfam" id="NF009381">
    <property type="entry name" value="PRK12740.1-5"/>
    <property type="match status" value="1"/>
</dbReference>
<dbReference type="CDD" id="cd03713">
    <property type="entry name" value="EFG_mtEFG_C"/>
    <property type="match status" value="1"/>
</dbReference>
<dbReference type="Gene3D" id="3.30.70.240">
    <property type="match status" value="1"/>
</dbReference>
<dbReference type="PANTHER" id="PTHR43261">
    <property type="entry name" value="TRANSLATION ELONGATION FACTOR G-RELATED"/>
    <property type="match status" value="1"/>
</dbReference>
<dbReference type="InterPro" id="IPR047872">
    <property type="entry name" value="EFG_IV"/>
</dbReference>
<dbReference type="Pfam" id="PF14492">
    <property type="entry name" value="EFG_III"/>
    <property type="match status" value="1"/>
</dbReference>
<dbReference type="InterPro" id="IPR000795">
    <property type="entry name" value="T_Tr_GTP-bd_dom"/>
</dbReference>
<dbReference type="GO" id="GO:0032790">
    <property type="term" value="P:ribosome disassembly"/>
    <property type="evidence" value="ECO:0007669"/>
    <property type="project" value="TreeGrafter"/>
</dbReference>
<accession>A0A7C4Y5V1</accession>
<dbReference type="SUPFAM" id="SSF54980">
    <property type="entry name" value="EF-G C-terminal domain-like"/>
    <property type="match status" value="2"/>
</dbReference>
<keyword evidence="4" id="KW-0648">Protein biosynthesis</keyword>
<dbReference type="InterPro" id="IPR020568">
    <property type="entry name" value="Ribosomal_Su5_D2-typ_SF"/>
</dbReference>
<dbReference type="InterPro" id="IPR000640">
    <property type="entry name" value="EFG_V-like"/>
</dbReference>
<dbReference type="InterPro" id="IPR009022">
    <property type="entry name" value="EFG_III"/>
</dbReference>
<dbReference type="Gene3D" id="3.30.70.870">
    <property type="entry name" value="Elongation Factor G (Translational Gtpase), domain 3"/>
    <property type="match status" value="1"/>
</dbReference>
<dbReference type="SUPFAM" id="SSF54211">
    <property type="entry name" value="Ribosomal protein S5 domain 2-like"/>
    <property type="match status" value="1"/>
</dbReference>
<keyword evidence="4" id="KW-0251">Elongation factor</keyword>
<name>A0A7C4Y5V1_UNCW3</name>
<dbReference type="Gene3D" id="3.40.50.300">
    <property type="entry name" value="P-loop containing nucleotide triphosphate hydrolases"/>
    <property type="match status" value="1"/>
</dbReference>
<proteinExistence type="predicted"/>
<dbReference type="CDD" id="cd01434">
    <property type="entry name" value="EFG_mtEFG1_IV"/>
    <property type="match status" value="1"/>
</dbReference>
<dbReference type="InterPro" id="IPR005517">
    <property type="entry name" value="Transl_elong_EFG/EF2_IV"/>
</dbReference>
<dbReference type="InterPro" id="IPR014721">
    <property type="entry name" value="Ribsml_uS5_D2-typ_fold_subgr"/>
</dbReference>
<dbReference type="Pfam" id="PF00009">
    <property type="entry name" value="GTP_EFTU"/>
    <property type="match status" value="1"/>
</dbReference>
<reference evidence="4" key="1">
    <citation type="journal article" date="2020" name="mSystems">
        <title>Genome- and Community-Level Interaction Insights into Carbon Utilization and Element Cycling Functions of Hydrothermarchaeota in Hydrothermal Sediment.</title>
        <authorList>
            <person name="Zhou Z."/>
            <person name="Liu Y."/>
            <person name="Xu W."/>
            <person name="Pan J."/>
            <person name="Luo Z.H."/>
            <person name="Li M."/>
        </authorList>
    </citation>
    <scope>NUCLEOTIDE SEQUENCE [LARGE SCALE GENOMIC DNA]</scope>
    <source>
        <strain evidence="4">SpSt-780</strain>
    </source>
</reference>
<dbReference type="SUPFAM" id="SSF50447">
    <property type="entry name" value="Translation proteins"/>
    <property type="match status" value="1"/>
</dbReference>
<keyword evidence="1" id="KW-0547">Nucleotide-binding</keyword>
<dbReference type="Pfam" id="PF22042">
    <property type="entry name" value="EF-G_D2"/>
    <property type="match status" value="1"/>
</dbReference>
<dbReference type="SMART" id="SM00838">
    <property type="entry name" value="EFG_C"/>
    <property type="match status" value="1"/>
</dbReference>
<dbReference type="InterPro" id="IPR053905">
    <property type="entry name" value="EF-G-like_DII"/>
</dbReference>
<comment type="caution">
    <text evidence="4">The sequence shown here is derived from an EMBL/GenBank/DDBJ whole genome shotgun (WGS) entry which is preliminary data.</text>
</comment>
<dbReference type="PANTHER" id="PTHR43261:SF6">
    <property type="entry name" value="ELONGATION FACTOR G-LIKE PROTEIN"/>
    <property type="match status" value="1"/>
</dbReference>
<sequence>MKHINICVAGHTGTGKTTFGDGMVYKVGLNNRFGKVDEGNSFFDFEEEEITKRISMSLKVASFEYNGVFINFIDTPGNMDFLGDTLSGLSVADNIIVFLDSISGIQFVTEKVINYAKERHIPFSIIINKISKEGSNFWGCYEDAKREIGDGVVPIIIPMGEGNEFKGVVDLLKMKGYRDKEIDLGNFKDNAMESRGKLIESVSETNESLMEKYINEEEIKDNELISAIKDGYKECKIFPVFACEALEGIGIHQIIDYMKEIFVSHDESEFYKKIDKNGTIAFVFKTMVEPHVGTLNLVRVFKGNIASGNTLKNNTTGKEEKINQIFLLRGKEKMDVMELKEGAIGALVKLKETKTLDTLTIPEIDFKIEGILKFPEPSITVAIVPKSKGDEGKVLSSLSKLHDEDPTFSYSYDNETKQTLIHGLGEQHLDNIINKLKRKFGVEVDQERPRIHYRETIKGKAEAQGKYKKQTGGHGQYGDCWLRLEPLKRGGGFEFVDEIVGGVIPSKYIPSVEKGVREACEQGYLAGYPVIDLKVTCFYGSFHPVDSSDIAFKIAASMAFKSAMENAKPVLLEPILQVEVIVPDEFMGDVIGDLNSKRGRILGTERVGKFQKIIAQVPEAEMFKYSNSLRSITQGKGTFTQKFIGYEEVPQEIAQKIIQERKKEQEQQK</sequence>
<evidence type="ECO:0000313" key="4">
    <source>
        <dbReference type="EMBL" id="HGW92142.1"/>
    </source>
</evidence>
<evidence type="ECO:0000256" key="1">
    <source>
        <dbReference type="ARBA" id="ARBA00022741"/>
    </source>
</evidence>
<dbReference type="SMART" id="SM00889">
    <property type="entry name" value="EFG_IV"/>
    <property type="match status" value="1"/>
</dbReference>
<dbReference type="InterPro" id="IPR009000">
    <property type="entry name" value="Transl_B-barrel_sf"/>
</dbReference>
<dbReference type="Pfam" id="PF03764">
    <property type="entry name" value="EFG_IV"/>
    <property type="match status" value="1"/>
</dbReference>
<dbReference type="PROSITE" id="PS51722">
    <property type="entry name" value="G_TR_2"/>
    <property type="match status" value="1"/>
</dbReference>
<dbReference type="InterPro" id="IPR035649">
    <property type="entry name" value="EFG_V"/>
</dbReference>
<dbReference type="SUPFAM" id="SSF52540">
    <property type="entry name" value="P-loop containing nucleoside triphosphate hydrolases"/>
    <property type="match status" value="1"/>
</dbReference>
<dbReference type="FunFam" id="3.30.70.240:FF:000001">
    <property type="entry name" value="Elongation factor G"/>
    <property type="match status" value="1"/>
</dbReference>
<dbReference type="GO" id="GO:0003924">
    <property type="term" value="F:GTPase activity"/>
    <property type="evidence" value="ECO:0007669"/>
    <property type="project" value="InterPro"/>
</dbReference>